<sequence>MTTVPSLTATHFAKTLAGSKMIALIVLVLLIDSLATAGAKGPLTSCYLQCIKAREDCTKKCGNPISREPLVMECRRRCQDVAAGCFDTCKEKS</sequence>
<evidence type="ECO:0000313" key="2">
    <source>
        <dbReference type="Proteomes" id="UP000308267"/>
    </source>
</evidence>
<proteinExistence type="predicted"/>
<evidence type="ECO:0000313" key="1">
    <source>
        <dbReference type="EMBL" id="TGZ73283.1"/>
    </source>
</evidence>
<gene>
    <name evidence="1" type="ORF">CRM22_001607</name>
</gene>
<keyword evidence="2" id="KW-1185">Reference proteome</keyword>
<comment type="caution">
    <text evidence="1">The sequence shown here is derived from an EMBL/GenBank/DDBJ whole genome shotgun (WGS) entry which is preliminary data.</text>
</comment>
<dbReference type="Proteomes" id="UP000308267">
    <property type="component" value="Unassembled WGS sequence"/>
</dbReference>
<name>A0A4S2M9V4_OPIFE</name>
<accession>A0A4S2M9V4</accession>
<protein>
    <submittedName>
        <fullName evidence="1">Uncharacterized protein</fullName>
    </submittedName>
</protein>
<dbReference type="AlphaFoldDB" id="A0A4S2M9V4"/>
<reference evidence="1 2" key="1">
    <citation type="journal article" date="2019" name="BMC Genomics">
        <title>New insights from Opisthorchis felineus genome: update on genomics of the epidemiologically important liver flukes.</title>
        <authorList>
            <person name="Ershov N.I."/>
            <person name="Mordvinov V.A."/>
            <person name="Prokhortchouk E.B."/>
            <person name="Pakharukova M.Y."/>
            <person name="Gunbin K.V."/>
            <person name="Ustyantsev K."/>
            <person name="Genaev M.A."/>
            <person name="Blinov A.G."/>
            <person name="Mazur A."/>
            <person name="Boulygina E."/>
            <person name="Tsygankova S."/>
            <person name="Khrameeva E."/>
            <person name="Chekanov N."/>
            <person name="Fan G."/>
            <person name="Xiao A."/>
            <person name="Zhang H."/>
            <person name="Xu X."/>
            <person name="Yang H."/>
            <person name="Solovyev V."/>
            <person name="Lee S.M."/>
            <person name="Liu X."/>
            <person name="Afonnikov D.A."/>
            <person name="Skryabin K.G."/>
        </authorList>
    </citation>
    <scope>NUCLEOTIDE SEQUENCE [LARGE SCALE GENOMIC DNA]</scope>
    <source>
        <strain evidence="1">AK-0245</strain>
        <tissue evidence="1">Whole organism</tissue>
    </source>
</reference>
<organism evidence="1 2">
    <name type="scientific">Opisthorchis felineus</name>
    <dbReference type="NCBI Taxonomy" id="147828"/>
    <lineage>
        <taxon>Eukaryota</taxon>
        <taxon>Metazoa</taxon>
        <taxon>Spiralia</taxon>
        <taxon>Lophotrochozoa</taxon>
        <taxon>Platyhelminthes</taxon>
        <taxon>Trematoda</taxon>
        <taxon>Digenea</taxon>
        <taxon>Opisthorchiida</taxon>
        <taxon>Opisthorchiata</taxon>
        <taxon>Opisthorchiidae</taxon>
        <taxon>Opisthorchis</taxon>
    </lineage>
</organism>
<dbReference type="EMBL" id="SJOL01002874">
    <property type="protein sequence ID" value="TGZ73283.1"/>
    <property type="molecule type" value="Genomic_DNA"/>
</dbReference>